<accession>A0A3N4VLK9</accession>
<evidence type="ECO:0000313" key="9">
    <source>
        <dbReference type="Proteomes" id="UP000281691"/>
    </source>
</evidence>
<keyword evidence="6" id="KW-0175">Coiled coil</keyword>
<dbReference type="AlphaFoldDB" id="A0A3N4VLK9"/>
<keyword evidence="4" id="KW-0238">DNA-binding</keyword>
<dbReference type="GO" id="GO:0005737">
    <property type="term" value="C:cytoplasm"/>
    <property type="evidence" value="ECO:0007669"/>
    <property type="project" value="UniProtKB-SubCell"/>
</dbReference>
<evidence type="ECO:0000313" key="8">
    <source>
        <dbReference type="EMBL" id="RPE83758.1"/>
    </source>
</evidence>
<evidence type="ECO:0000256" key="3">
    <source>
        <dbReference type="ARBA" id="ARBA00023015"/>
    </source>
</evidence>
<organism evidence="8 9">
    <name type="scientific">Vespertiliibacter pulmonis</name>
    <dbReference type="NCBI Taxonomy" id="1443036"/>
    <lineage>
        <taxon>Bacteria</taxon>
        <taxon>Pseudomonadati</taxon>
        <taxon>Pseudomonadota</taxon>
        <taxon>Gammaproteobacteria</taxon>
        <taxon>Pasteurellales</taxon>
        <taxon>Pasteurellaceae</taxon>
        <taxon>Vespertiliibacter</taxon>
    </lineage>
</organism>
<dbReference type="PRINTS" id="PR00040">
    <property type="entry name" value="HTHMERR"/>
</dbReference>
<comment type="subcellular location">
    <subcellularLocation>
        <location evidence="1">Cytoplasm</location>
    </subcellularLocation>
</comment>
<dbReference type="PROSITE" id="PS50937">
    <property type="entry name" value="HTH_MERR_2"/>
    <property type="match status" value="1"/>
</dbReference>
<proteinExistence type="predicted"/>
<feature type="domain" description="HTH merR-type" evidence="7">
    <location>
        <begin position="1"/>
        <end position="69"/>
    </location>
</feature>
<dbReference type="NCBIfam" id="TIGR02044">
    <property type="entry name" value="CueR"/>
    <property type="match status" value="1"/>
</dbReference>
<evidence type="ECO:0000256" key="2">
    <source>
        <dbReference type="ARBA" id="ARBA00022490"/>
    </source>
</evidence>
<name>A0A3N4VLK9_9PAST</name>
<dbReference type="SMART" id="SM00422">
    <property type="entry name" value="HTH_MERR"/>
    <property type="match status" value="1"/>
</dbReference>
<feature type="coiled-coil region" evidence="6">
    <location>
        <begin position="66"/>
        <end position="111"/>
    </location>
</feature>
<dbReference type="InterPro" id="IPR011789">
    <property type="entry name" value="CueR"/>
</dbReference>
<dbReference type="PANTHER" id="PTHR30204:SF94">
    <property type="entry name" value="HEAVY METAL-DEPENDENT TRANSCRIPTIONAL REGULATOR HI_0293-RELATED"/>
    <property type="match status" value="1"/>
</dbReference>
<evidence type="ECO:0000256" key="5">
    <source>
        <dbReference type="ARBA" id="ARBA00023163"/>
    </source>
</evidence>
<dbReference type="InterPro" id="IPR000551">
    <property type="entry name" value="MerR-type_HTH_dom"/>
</dbReference>
<keyword evidence="2" id="KW-0963">Cytoplasm</keyword>
<reference evidence="8 9" key="1">
    <citation type="submission" date="2018-11" db="EMBL/GenBank/DDBJ databases">
        <title>Genomic Encyclopedia of Type Strains, Phase IV (KMG-IV): sequencing the most valuable type-strain genomes for metagenomic binning, comparative biology and taxonomic classification.</title>
        <authorList>
            <person name="Goeker M."/>
        </authorList>
    </citation>
    <scope>NUCLEOTIDE SEQUENCE [LARGE SCALE GENOMIC DNA]</scope>
    <source>
        <strain evidence="8 9">DSM 27238</strain>
    </source>
</reference>
<comment type="caution">
    <text evidence="8">The sequence shown here is derived from an EMBL/GenBank/DDBJ whole genome shotgun (WGS) entry which is preliminary data.</text>
</comment>
<keyword evidence="9" id="KW-1185">Reference proteome</keyword>
<dbReference type="Gene3D" id="1.10.1660.10">
    <property type="match status" value="1"/>
</dbReference>
<evidence type="ECO:0000256" key="6">
    <source>
        <dbReference type="SAM" id="Coils"/>
    </source>
</evidence>
<sequence>MNISQIAKLSGLSAKQIRDYEKMGLLTPPIRNAAGYRQYALQDLERLHFISNARKVNFSLKQIAELLKLNDNAQRSSREVKQITEQHLQTLKQKIADLEKMVQLLQQWNRDCCGDDNPNCPILNGLVQKGQAVLS</sequence>
<dbReference type="GO" id="GO:0045893">
    <property type="term" value="P:positive regulation of DNA-templated transcription"/>
    <property type="evidence" value="ECO:0007669"/>
    <property type="project" value="InterPro"/>
</dbReference>
<dbReference type="GO" id="GO:0005507">
    <property type="term" value="F:copper ion binding"/>
    <property type="evidence" value="ECO:0007669"/>
    <property type="project" value="InterPro"/>
</dbReference>
<keyword evidence="3" id="KW-0805">Transcription regulation</keyword>
<dbReference type="GO" id="GO:0003700">
    <property type="term" value="F:DNA-binding transcription factor activity"/>
    <property type="evidence" value="ECO:0007669"/>
    <property type="project" value="InterPro"/>
</dbReference>
<dbReference type="Pfam" id="PF13411">
    <property type="entry name" value="MerR_1"/>
    <property type="match status" value="1"/>
</dbReference>
<protein>
    <submittedName>
        <fullName evidence="8">Cu(I)-responsive transcriptional regulator</fullName>
    </submittedName>
</protein>
<evidence type="ECO:0000256" key="4">
    <source>
        <dbReference type="ARBA" id="ARBA00023125"/>
    </source>
</evidence>
<dbReference type="PROSITE" id="PS00552">
    <property type="entry name" value="HTH_MERR_1"/>
    <property type="match status" value="1"/>
</dbReference>
<evidence type="ECO:0000256" key="1">
    <source>
        <dbReference type="ARBA" id="ARBA00004496"/>
    </source>
</evidence>
<dbReference type="CDD" id="cd01108">
    <property type="entry name" value="HTH_CueR"/>
    <property type="match status" value="1"/>
</dbReference>
<dbReference type="OrthoDB" id="9808480at2"/>
<dbReference type="GO" id="GO:0003677">
    <property type="term" value="F:DNA binding"/>
    <property type="evidence" value="ECO:0007669"/>
    <property type="project" value="UniProtKB-KW"/>
</dbReference>
<gene>
    <name evidence="8" type="ORF">EDC46_0961</name>
</gene>
<dbReference type="RefSeq" id="WP_124211130.1">
    <property type="nucleotide sequence ID" value="NZ_CP016615.1"/>
</dbReference>
<dbReference type="InterPro" id="IPR047057">
    <property type="entry name" value="MerR_fam"/>
</dbReference>
<dbReference type="Proteomes" id="UP000281691">
    <property type="component" value="Unassembled WGS sequence"/>
</dbReference>
<dbReference type="EMBL" id="RKQP01000002">
    <property type="protein sequence ID" value="RPE83758.1"/>
    <property type="molecule type" value="Genomic_DNA"/>
</dbReference>
<evidence type="ECO:0000259" key="7">
    <source>
        <dbReference type="PROSITE" id="PS50937"/>
    </source>
</evidence>
<keyword evidence="5" id="KW-0804">Transcription</keyword>
<dbReference type="InterPro" id="IPR009061">
    <property type="entry name" value="DNA-bd_dom_put_sf"/>
</dbReference>
<dbReference type="SUPFAM" id="SSF46955">
    <property type="entry name" value="Putative DNA-binding domain"/>
    <property type="match status" value="1"/>
</dbReference>
<dbReference type="PANTHER" id="PTHR30204">
    <property type="entry name" value="REDOX-CYCLING DRUG-SENSING TRANSCRIPTIONAL ACTIVATOR SOXR"/>
    <property type="match status" value="1"/>
</dbReference>